<proteinExistence type="inferred from homology"/>
<keyword evidence="3" id="KW-0378">Hydrolase</keyword>
<keyword evidence="10" id="KW-1185">Reference proteome</keyword>
<dbReference type="GO" id="GO:0000175">
    <property type="term" value="F:3'-5'-RNA exonuclease activity"/>
    <property type="evidence" value="ECO:0007669"/>
    <property type="project" value="TreeGrafter"/>
</dbReference>
<dbReference type="OrthoDB" id="372421at2759"/>
<reference evidence="9" key="1">
    <citation type="submission" date="2022-01" db="EMBL/GenBank/DDBJ databases">
        <authorList>
            <person name="King R."/>
        </authorList>
    </citation>
    <scope>NUCLEOTIDE SEQUENCE</scope>
</reference>
<dbReference type="Gene3D" id="2.40.50.140">
    <property type="entry name" value="Nucleic acid-binding proteins"/>
    <property type="match status" value="1"/>
</dbReference>
<protein>
    <recommendedName>
        <fullName evidence="8">RNB domain-containing protein</fullName>
    </recommendedName>
</protein>
<dbReference type="GO" id="GO:0000932">
    <property type="term" value="C:P-body"/>
    <property type="evidence" value="ECO:0007669"/>
    <property type="project" value="TreeGrafter"/>
</dbReference>
<dbReference type="Pfam" id="PF00773">
    <property type="entry name" value="RNB"/>
    <property type="match status" value="1"/>
</dbReference>
<dbReference type="Pfam" id="PF17216">
    <property type="entry name" value="Rrp44_CSD1"/>
    <property type="match status" value="1"/>
</dbReference>
<evidence type="ECO:0000259" key="8">
    <source>
        <dbReference type="SMART" id="SM00955"/>
    </source>
</evidence>
<dbReference type="Proteomes" id="UP001153636">
    <property type="component" value="Chromosome 2"/>
</dbReference>
<evidence type="ECO:0000256" key="6">
    <source>
        <dbReference type="RuleBase" id="RU003901"/>
    </source>
</evidence>
<name>A0A9P0CPK3_9CUCU</name>
<dbReference type="GO" id="GO:0003723">
    <property type="term" value="F:RNA binding"/>
    <property type="evidence" value="ECO:0007669"/>
    <property type="project" value="UniProtKB-KW"/>
</dbReference>
<dbReference type="Pfam" id="PF17849">
    <property type="entry name" value="OB_Dis3"/>
    <property type="match status" value="1"/>
</dbReference>
<evidence type="ECO:0000256" key="1">
    <source>
        <dbReference type="ARBA" id="ARBA00005785"/>
    </source>
</evidence>
<feature type="compositionally biased region" description="Low complexity" evidence="7">
    <location>
        <begin position="83"/>
        <end position="93"/>
    </location>
</feature>
<accession>A0A9P0CPK3</accession>
<dbReference type="InterPro" id="IPR012340">
    <property type="entry name" value="NA-bd_OB-fold"/>
</dbReference>
<dbReference type="Pfam" id="PF17877">
    <property type="entry name" value="Dis3l2_C_term"/>
    <property type="match status" value="1"/>
</dbReference>
<dbReference type="Gene3D" id="2.40.50.700">
    <property type="match status" value="1"/>
</dbReference>
<evidence type="ECO:0000256" key="3">
    <source>
        <dbReference type="ARBA" id="ARBA00022801"/>
    </source>
</evidence>
<comment type="similarity">
    <text evidence="1 6">Belongs to the RNR ribonuclease family.</text>
</comment>
<dbReference type="PROSITE" id="PS01175">
    <property type="entry name" value="RIBONUCLEASE_II"/>
    <property type="match status" value="1"/>
</dbReference>
<dbReference type="InterPro" id="IPR001900">
    <property type="entry name" value="RNase_II/R"/>
</dbReference>
<feature type="region of interest" description="Disordered" evidence="7">
    <location>
        <begin position="57"/>
        <end position="93"/>
    </location>
</feature>
<dbReference type="SUPFAM" id="SSF50249">
    <property type="entry name" value="Nucleic acid-binding proteins"/>
    <property type="match status" value="2"/>
</dbReference>
<dbReference type="InterPro" id="IPR033771">
    <property type="entry name" value="Rrp44_CSD1"/>
</dbReference>
<evidence type="ECO:0000256" key="2">
    <source>
        <dbReference type="ARBA" id="ARBA00022722"/>
    </source>
</evidence>
<dbReference type="PANTHER" id="PTHR23355">
    <property type="entry name" value="RIBONUCLEASE"/>
    <property type="match status" value="1"/>
</dbReference>
<dbReference type="AlphaFoldDB" id="A0A9P0CPK3"/>
<sequence length="934" mass="107392">MANKHDGKKALVLPISELNDSFQNNSISTENPNTSQVFYNSESSVLTNQRIFHNTGEHEVYKRIRRRPRKKKNKDELDEGNTSMHSVSSNSSVSASPLKTIVVHQTRKTLKNNLCQDFYMQEASTSNTIQVRSARLGLSCGFSIKPANMNKKGAFFRTRTIAKFINLQSFLNTNPCYIFESRIYIEGKLNPKKYKQKLDKIHIRKYPKNDLRRQGKKKSLEKNEEFSEYFSEKDVSIGLSNGSLIKGFIRINPKNFRESYVSNDDTSIPDYIILSVTDRNRALEGDEVILQIKPKEEWIGENKENKTARVVYIKEKIHPRKVVGTLKSIDPKDGNYAILAPRDKRFPVMHISELSWPNNFKKNPKDFDKILFVAELLDWNVPEYAIGTIIEKLGESGNLKVEAMSILKEFNLDTTPFSDNLKDNVKMFKSIPESEFQYREDIRKKCIFTIDPSTARDLDDAVSVEVLGNGNYEVGVHISDASFFLDEGSELDQIVSKKATTIYLVDIVYHMLPQEMCLGCSLLPGEDKLSFSVFWEMTPKAELLNTRFVRTVMNSCAKLAYEHAQMIIENPNKEFTSLDFPQLYNGFDTKDIVTTINVLQSLAIILRENRFKNGALRIDNLKLCFELNSETGDPLDYSVYQSQDSHRLIEEFMLLANISVAQKINESFPELAFLRCHQPPKENMLVNLQNKLAMYGIHLNISSAGEIQASLKKYHTEDYPGYSRGIALSHLISKAMTRARYFCAATVETPTQFNHYALSVPIYTHFTSPIRRYADIMVHRLLAASLNYREQPEWDIEYIENIAKNCNTQKYQAKKAQDASIDLYLVHYIENHQPFTQDCVVVDVKEKKFDIIVLKTGSVVRMYQNNCESGTTWKYETNKLTITFPKRRNFEKVSIIVELLTVVKVNLRKKDSCHLEGTLMRPEVHVVLNKKGKR</sequence>
<dbReference type="InterPro" id="IPR050180">
    <property type="entry name" value="RNR_Ribonuclease"/>
</dbReference>
<organism evidence="9 10">
    <name type="scientific">Psylliodes chrysocephalus</name>
    <dbReference type="NCBI Taxonomy" id="3402493"/>
    <lineage>
        <taxon>Eukaryota</taxon>
        <taxon>Metazoa</taxon>
        <taxon>Ecdysozoa</taxon>
        <taxon>Arthropoda</taxon>
        <taxon>Hexapoda</taxon>
        <taxon>Insecta</taxon>
        <taxon>Pterygota</taxon>
        <taxon>Neoptera</taxon>
        <taxon>Endopterygota</taxon>
        <taxon>Coleoptera</taxon>
        <taxon>Polyphaga</taxon>
        <taxon>Cucujiformia</taxon>
        <taxon>Chrysomeloidea</taxon>
        <taxon>Chrysomelidae</taxon>
        <taxon>Galerucinae</taxon>
        <taxon>Alticini</taxon>
        <taxon>Psylliodes</taxon>
    </lineage>
</organism>
<keyword evidence="4" id="KW-0269">Exonuclease</keyword>
<evidence type="ECO:0000256" key="7">
    <source>
        <dbReference type="SAM" id="MobiDB-lite"/>
    </source>
</evidence>
<dbReference type="PANTHER" id="PTHR23355:SF9">
    <property type="entry name" value="DIS3-LIKE EXONUCLEASE 2"/>
    <property type="match status" value="1"/>
</dbReference>
<evidence type="ECO:0000256" key="4">
    <source>
        <dbReference type="ARBA" id="ARBA00022839"/>
    </source>
</evidence>
<gene>
    <name evidence="9" type="ORF">PSYICH_LOCUS6358</name>
</gene>
<evidence type="ECO:0000313" key="10">
    <source>
        <dbReference type="Proteomes" id="UP001153636"/>
    </source>
</evidence>
<feature type="compositionally biased region" description="Basic residues" evidence="7">
    <location>
        <begin position="63"/>
        <end position="72"/>
    </location>
</feature>
<dbReference type="InterPro" id="IPR041093">
    <property type="entry name" value="Dis3l2-like_C"/>
</dbReference>
<keyword evidence="2" id="KW-0540">Nuclease</keyword>
<dbReference type="GO" id="GO:0006402">
    <property type="term" value="P:mRNA catabolic process"/>
    <property type="evidence" value="ECO:0007669"/>
    <property type="project" value="TreeGrafter"/>
</dbReference>
<dbReference type="EMBL" id="OV651814">
    <property type="protein sequence ID" value="CAH1107157.1"/>
    <property type="molecule type" value="Genomic_DNA"/>
</dbReference>
<evidence type="ECO:0000313" key="9">
    <source>
        <dbReference type="EMBL" id="CAH1107157.1"/>
    </source>
</evidence>
<feature type="domain" description="RNB" evidence="8">
    <location>
        <begin position="439"/>
        <end position="788"/>
    </location>
</feature>
<dbReference type="InterPro" id="IPR041505">
    <property type="entry name" value="Dis3_CSD2"/>
</dbReference>
<dbReference type="InterPro" id="IPR022966">
    <property type="entry name" value="RNase_II/R_CS"/>
</dbReference>
<dbReference type="Gene3D" id="2.40.50.690">
    <property type="match status" value="1"/>
</dbReference>
<dbReference type="GO" id="GO:0010587">
    <property type="term" value="P:miRNA catabolic process"/>
    <property type="evidence" value="ECO:0007669"/>
    <property type="project" value="TreeGrafter"/>
</dbReference>
<evidence type="ECO:0000256" key="5">
    <source>
        <dbReference type="ARBA" id="ARBA00022884"/>
    </source>
</evidence>
<keyword evidence="5" id="KW-0694">RNA-binding</keyword>
<dbReference type="SMART" id="SM00955">
    <property type="entry name" value="RNB"/>
    <property type="match status" value="1"/>
</dbReference>